<evidence type="ECO:0000256" key="1">
    <source>
        <dbReference type="SAM" id="SignalP"/>
    </source>
</evidence>
<dbReference type="AlphaFoldDB" id="A0A411E9V8"/>
<feature type="signal peptide" evidence="1">
    <location>
        <begin position="1"/>
        <end position="19"/>
    </location>
</feature>
<organism evidence="2 3">
    <name type="scientific">Muriicola soli</name>
    <dbReference type="NCBI Taxonomy" id="2507538"/>
    <lineage>
        <taxon>Bacteria</taxon>
        <taxon>Pseudomonadati</taxon>
        <taxon>Bacteroidota</taxon>
        <taxon>Flavobacteriia</taxon>
        <taxon>Flavobacteriales</taxon>
        <taxon>Flavobacteriaceae</taxon>
        <taxon>Muriicola</taxon>
    </lineage>
</organism>
<dbReference type="EMBL" id="CP035544">
    <property type="protein sequence ID" value="QBA64324.1"/>
    <property type="molecule type" value="Genomic_DNA"/>
</dbReference>
<feature type="chain" id="PRO_5019046912" description="Nicotinate-nucleotide adenylyltransferase" evidence="1">
    <location>
        <begin position="20"/>
        <end position="167"/>
    </location>
</feature>
<proteinExistence type="predicted"/>
<keyword evidence="3" id="KW-1185">Reference proteome</keyword>
<dbReference type="OrthoDB" id="668160at2"/>
<evidence type="ECO:0008006" key="4">
    <source>
        <dbReference type="Google" id="ProtNLM"/>
    </source>
</evidence>
<dbReference type="SUPFAM" id="SSF160574">
    <property type="entry name" value="BT0923-like"/>
    <property type="match status" value="1"/>
</dbReference>
<gene>
    <name evidence="2" type="ORF">EQY75_07135</name>
</gene>
<name>A0A411E9V8_9FLAO</name>
<protein>
    <recommendedName>
        <fullName evidence="4">Nicotinate-nucleotide adenylyltransferase</fullName>
    </recommendedName>
</protein>
<dbReference type="Proteomes" id="UP000290889">
    <property type="component" value="Chromosome"/>
</dbReference>
<sequence>MRTLLILGVTAFICSFTTAQQLYRAPSTVDLKLITVRPLNISYVHSVVDERMPEAVTKLENKAARYNITENPIYDGNFEAYEVIFSQNNGTIIATYDQHGKIIQTSERFKNITLPAFIRNKIHSENPGWTIHSDLYLVSYFGNKEVKKVCKIQIRKDGMRKNLKIEI</sequence>
<reference evidence="2 3" key="1">
    <citation type="submission" date="2019-01" db="EMBL/GenBank/DDBJ databases">
        <title>Muriicola soli sp. nov., isolated from soil.</title>
        <authorList>
            <person name="Kang H.J."/>
            <person name="Kim S.B."/>
        </authorList>
    </citation>
    <scope>NUCLEOTIDE SEQUENCE [LARGE SCALE GENOMIC DNA]</scope>
    <source>
        <strain evidence="2 3">MMS17-SY002</strain>
    </source>
</reference>
<evidence type="ECO:0000313" key="2">
    <source>
        <dbReference type="EMBL" id="QBA64324.1"/>
    </source>
</evidence>
<keyword evidence="1" id="KW-0732">Signal</keyword>
<dbReference type="RefSeq" id="WP_129604314.1">
    <property type="nucleotide sequence ID" value="NZ_CP035544.1"/>
</dbReference>
<evidence type="ECO:0000313" key="3">
    <source>
        <dbReference type="Proteomes" id="UP000290889"/>
    </source>
</evidence>
<accession>A0A411E9V8</accession>
<dbReference type="KEGG" id="mur:EQY75_07135"/>